<name>A0A915DMH0_9BILA</name>
<feature type="domain" description="EGF-like" evidence="3 4">
    <location>
        <begin position="51"/>
        <end position="62"/>
    </location>
</feature>
<evidence type="ECO:0000259" key="4">
    <source>
        <dbReference type="PROSITE" id="PS01186"/>
    </source>
</evidence>
<accession>A0A915DMH0</accession>
<feature type="transmembrane region" description="Helical" evidence="1">
    <location>
        <begin position="80"/>
        <end position="101"/>
    </location>
</feature>
<keyword evidence="1" id="KW-1133">Transmembrane helix</keyword>
<keyword evidence="2" id="KW-0732">Signal</keyword>
<reference evidence="6" key="1">
    <citation type="submission" date="2022-11" db="UniProtKB">
        <authorList>
            <consortium name="WormBaseParasite"/>
        </authorList>
    </citation>
    <scope>IDENTIFICATION</scope>
</reference>
<organism evidence="5 6">
    <name type="scientific">Ditylenchus dipsaci</name>
    <dbReference type="NCBI Taxonomy" id="166011"/>
    <lineage>
        <taxon>Eukaryota</taxon>
        <taxon>Metazoa</taxon>
        <taxon>Ecdysozoa</taxon>
        <taxon>Nematoda</taxon>
        <taxon>Chromadorea</taxon>
        <taxon>Rhabditida</taxon>
        <taxon>Tylenchina</taxon>
        <taxon>Tylenchomorpha</taxon>
        <taxon>Sphaerularioidea</taxon>
        <taxon>Anguinidae</taxon>
        <taxon>Anguininae</taxon>
        <taxon>Ditylenchus</taxon>
    </lineage>
</organism>
<dbReference type="WBParaSite" id="jg20926">
    <property type="protein sequence ID" value="jg20926"/>
    <property type="gene ID" value="jg20926"/>
</dbReference>
<evidence type="ECO:0000259" key="3">
    <source>
        <dbReference type="PROSITE" id="PS00022"/>
    </source>
</evidence>
<keyword evidence="1" id="KW-0812">Transmembrane</keyword>
<feature type="chain" id="PRO_5037125644" evidence="2">
    <location>
        <begin position="22"/>
        <end position="232"/>
    </location>
</feature>
<keyword evidence="1" id="KW-0472">Membrane</keyword>
<protein>
    <submittedName>
        <fullName evidence="6">EGF-like domain-containing protein</fullName>
    </submittedName>
</protein>
<feature type="signal peptide" evidence="2">
    <location>
        <begin position="1"/>
        <end position="21"/>
    </location>
</feature>
<dbReference type="Proteomes" id="UP000887574">
    <property type="component" value="Unplaced"/>
</dbReference>
<dbReference type="Gene3D" id="2.10.25.10">
    <property type="entry name" value="Laminin"/>
    <property type="match status" value="1"/>
</dbReference>
<dbReference type="PROSITE" id="PS00022">
    <property type="entry name" value="EGF_1"/>
    <property type="match status" value="1"/>
</dbReference>
<dbReference type="AlphaFoldDB" id="A0A915DMH0"/>
<evidence type="ECO:0000313" key="6">
    <source>
        <dbReference type="WBParaSite" id="jg20926"/>
    </source>
</evidence>
<evidence type="ECO:0000256" key="2">
    <source>
        <dbReference type="SAM" id="SignalP"/>
    </source>
</evidence>
<sequence length="232" mass="25937">MLSISNILFFLLLQLFNIVVGRFPCLNDGIPVFPEQSEQQVKSRSKSDIKCDCMPGFIGQFCEYSEDAFRQPPGSMDARITNILMCTFFLLILPTLIIYLIRTIYLFLKRCNTQPHNSNFENFQSSRSASHPREVTVSVMPMQCPSSGSAMTVGRRAVGGLHGTSSLQIHNTTPMSLAEFNDLLVHSSRDVLTSTNQSQAPPPLPPPYDQAISEILFHLCDISVNSDKFLNK</sequence>
<dbReference type="InterPro" id="IPR000742">
    <property type="entry name" value="EGF"/>
</dbReference>
<evidence type="ECO:0000313" key="5">
    <source>
        <dbReference type="Proteomes" id="UP000887574"/>
    </source>
</evidence>
<proteinExistence type="predicted"/>
<keyword evidence="5" id="KW-1185">Reference proteome</keyword>
<evidence type="ECO:0000256" key="1">
    <source>
        <dbReference type="SAM" id="Phobius"/>
    </source>
</evidence>
<dbReference type="PROSITE" id="PS01186">
    <property type="entry name" value="EGF_2"/>
    <property type="match status" value="1"/>
</dbReference>